<dbReference type="SUPFAM" id="SSF55003">
    <property type="entry name" value="PAP/Archaeal CCA-adding enzyme, C-terminal domain"/>
    <property type="match status" value="1"/>
</dbReference>
<dbReference type="SUPFAM" id="SSF81301">
    <property type="entry name" value="Nucleotidyltransferase"/>
    <property type="match status" value="1"/>
</dbReference>
<feature type="domain" description="Poly(A) polymerase nucleotidyltransferase" evidence="17">
    <location>
        <begin position="9"/>
        <end position="205"/>
    </location>
</feature>
<dbReference type="InterPro" id="IPR007010">
    <property type="entry name" value="PolA_pol_RNA-bd_dom"/>
</dbReference>
<evidence type="ECO:0000256" key="14">
    <source>
        <dbReference type="SAM" id="MobiDB-lite"/>
    </source>
</evidence>
<evidence type="ECO:0000313" key="19">
    <source>
        <dbReference type="Proteomes" id="UP001296104"/>
    </source>
</evidence>
<keyword evidence="5 11" id="KW-0808">Transferase</keyword>
<dbReference type="PANTHER" id="PTHR10682:SF10">
    <property type="entry name" value="POLYNUCLEOTIDE ADENYLYLTRANSFERASE"/>
    <property type="match status" value="1"/>
</dbReference>
<feature type="binding site" evidence="13">
    <location>
        <position position="158"/>
    </location>
    <ligand>
        <name>Mg(2+)</name>
        <dbReference type="ChEBI" id="CHEBI:18420"/>
        <label>2</label>
        <note>catalytic</note>
    </ligand>
</feature>
<dbReference type="FunFam" id="3.30.460.10:FF:000002">
    <property type="entry name" value="Poly(A) polymerase alpha, putative"/>
    <property type="match status" value="1"/>
</dbReference>
<name>A0AAI9E8C9_9PEZI</name>
<dbReference type="Proteomes" id="UP001296104">
    <property type="component" value="Unassembled WGS sequence"/>
</dbReference>
<dbReference type="InterPro" id="IPR007012">
    <property type="entry name" value="PolA_pol_cen_dom"/>
</dbReference>
<dbReference type="SUPFAM" id="SSF81631">
    <property type="entry name" value="PAP/OAS1 substrate-binding domain"/>
    <property type="match status" value="1"/>
</dbReference>
<keyword evidence="7 11" id="KW-0547">Nucleotide-binding</keyword>
<dbReference type="Gene3D" id="1.10.1410.10">
    <property type="match status" value="1"/>
</dbReference>
<feature type="binding site" evidence="12">
    <location>
        <begin position="237"/>
        <end position="238"/>
    </location>
    <ligand>
        <name>ATP</name>
        <dbReference type="ChEBI" id="CHEBI:30616"/>
    </ligand>
</feature>
<keyword evidence="6 13" id="KW-0479">Metal-binding</keyword>
<comment type="function">
    <text evidence="11">Polymerase that creates the 3'-poly(A) tail of mRNA's.</text>
</comment>
<dbReference type="Gene3D" id="3.30.460.10">
    <property type="entry name" value="Beta Polymerase, domain 2"/>
    <property type="match status" value="1"/>
</dbReference>
<evidence type="ECO:0000256" key="7">
    <source>
        <dbReference type="ARBA" id="ARBA00022741"/>
    </source>
</evidence>
<dbReference type="EMBL" id="CAVMBE010000007">
    <property type="protein sequence ID" value="CAK3864990.1"/>
    <property type="molecule type" value="Genomic_DNA"/>
</dbReference>
<dbReference type="InterPro" id="IPR011068">
    <property type="entry name" value="NuclTrfase_I-like_C"/>
</dbReference>
<keyword evidence="19" id="KW-1185">Reference proteome</keyword>
<feature type="binding site" evidence="13">
    <location>
        <position position="101"/>
    </location>
    <ligand>
        <name>Mg(2+)</name>
        <dbReference type="ChEBI" id="CHEBI:18420"/>
        <label>1</label>
        <note>catalytic</note>
    </ligand>
</feature>
<feature type="domain" description="Poly(A) polymerase central" evidence="16">
    <location>
        <begin position="211"/>
        <end position="355"/>
    </location>
</feature>
<comment type="caution">
    <text evidence="18">The sequence shown here is derived from an EMBL/GenBank/DDBJ whole genome shotgun (WGS) entry which is preliminary data.</text>
</comment>
<comment type="similarity">
    <text evidence="3 11">Belongs to the poly(A) polymerase family.</text>
</comment>
<feature type="binding site" evidence="13">
    <location>
        <position position="103"/>
    </location>
    <ligand>
        <name>Mg(2+)</name>
        <dbReference type="ChEBI" id="CHEBI:18420"/>
        <label>2</label>
        <note>catalytic</note>
    </ligand>
</feature>
<reference evidence="18" key="1">
    <citation type="submission" date="2023-11" db="EMBL/GenBank/DDBJ databases">
        <authorList>
            <person name="Alioto T."/>
            <person name="Alioto T."/>
            <person name="Gomez Garrido J."/>
        </authorList>
    </citation>
    <scope>NUCLEOTIDE SEQUENCE</scope>
</reference>
<keyword evidence="8 11" id="KW-0067">ATP-binding</keyword>
<evidence type="ECO:0000256" key="9">
    <source>
        <dbReference type="ARBA" id="ARBA00022842"/>
    </source>
</evidence>
<feature type="region of interest" description="Disordered" evidence="14">
    <location>
        <begin position="1"/>
        <end position="20"/>
    </location>
</feature>
<dbReference type="Pfam" id="PF04926">
    <property type="entry name" value="PAP_RNA-bind"/>
    <property type="match status" value="1"/>
</dbReference>
<evidence type="ECO:0000256" key="6">
    <source>
        <dbReference type="ARBA" id="ARBA00022723"/>
    </source>
</evidence>
<organism evidence="18 19">
    <name type="scientific">Lecanosticta acicola</name>
    <dbReference type="NCBI Taxonomy" id="111012"/>
    <lineage>
        <taxon>Eukaryota</taxon>
        <taxon>Fungi</taxon>
        <taxon>Dikarya</taxon>
        <taxon>Ascomycota</taxon>
        <taxon>Pezizomycotina</taxon>
        <taxon>Dothideomycetes</taxon>
        <taxon>Dothideomycetidae</taxon>
        <taxon>Mycosphaerellales</taxon>
        <taxon>Mycosphaerellaceae</taxon>
        <taxon>Lecanosticta</taxon>
    </lineage>
</organism>
<gene>
    <name evidence="18" type="ORF">LECACI_7A001882</name>
</gene>
<evidence type="ECO:0000259" key="16">
    <source>
        <dbReference type="Pfam" id="PF04928"/>
    </source>
</evidence>
<dbReference type="GO" id="GO:0005634">
    <property type="term" value="C:nucleus"/>
    <property type="evidence" value="ECO:0007669"/>
    <property type="project" value="UniProtKB-SubCell"/>
</dbReference>
<keyword evidence="10 11" id="KW-0539">Nucleus</keyword>
<dbReference type="EC" id="2.7.7.19" evidence="11"/>
<evidence type="ECO:0000256" key="13">
    <source>
        <dbReference type="PIRSR" id="PIRSR018425-2"/>
    </source>
</evidence>
<comment type="cofactor">
    <cofactor evidence="1">
        <name>Mn(2+)</name>
        <dbReference type="ChEBI" id="CHEBI:29035"/>
    </cofactor>
</comment>
<dbReference type="PIRSF" id="PIRSF018425">
    <property type="entry name" value="PolyA_polymerase"/>
    <property type="match status" value="1"/>
</dbReference>
<evidence type="ECO:0000256" key="10">
    <source>
        <dbReference type="ARBA" id="ARBA00023242"/>
    </source>
</evidence>
<evidence type="ECO:0000313" key="18">
    <source>
        <dbReference type="EMBL" id="CAK3864990.1"/>
    </source>
</evidence>
<dbReference type="InterPro" id="IPR043519">
    <property type="entry name" value="NT_sf"/>
</dbReference>
<dbReference type="CDD" id="cd05402">
    <property type="entry name" value="NT_PAP_TUTase"/>
    <property type="match status" value="1"/>
</dbReference>
<feature type="binding site" evidence="12">
    <location>
        <position position="158"/>
    </location>
    <ligand>
        <name>ATP</name>
        <dbReference type="ChEBI" id="CHEBI:30616"/>
    </ligand>
</feature>
<evidence type="ECO:0000256" key="4">
    <source>
        <dbReference type="ARBA" id="ARBA00022664"/>
    </source>
</evidence>
<proteinExistence type="inferred from homology"/>
<evidence type="ECO:0000256" key="3">
    <source>
        <dbReference type="ARBA" id="ARBA00010912"/>
    </source>
</evidence>
<dbReference type="InterPro" id="IPR014492">
    <property type="entry name" value="PolyA_polymerase"/>
</dbReference>
<evidence type="ECO:0000259" key="17">
    <source>
        <dbReference type="Pfam" id="PF20750"/>
    </source>
</evidence>
<evidence type="ECO:0000256" key="11">
    <source>
        <dbReference type="PIRNR" id="PIRNR018425"/>
    </source>
</evidence>
<keyword evidence="9 13" id="KW-0460">Magnesium</keyword>
<dbReference type="InterPro" id="IPR048840">
    <property type="entry name" value="PolA_pol_NTPase"/>
</dbReference>
<comment type="catalytic activity">
    <reaction evidence="11">
        <text>RNA(n) + ATP = RNA(n)-3'-adenine ribonucleotide + diphosphate</text>
        <dbReference type="Rhea" id="RHEA:11332"/>
        <dbReference type="Rhea" id="RHEA-COMP:14527"/>
        <dbReference type="Rhea" id="RHEA-COMP:17347"/>
        <dbReference type="ChEBI" id="CHEBI:30616"/>
        <dbReference type="ChEBI" id="CHEBI:33019"/>
        <dbReference type="ChEBI" id="CHEBI:140395"/>
        <dbReference type="ChEBI" id="CHEBI:173115"/>
        <dbReference type="EC" id="2.7.7.19"/>
    </reaction>
</comment>
<accession>A0AAI9E8C9</accession>
<sequence>MAQNGEWPGVTDPLSLDPPSEQDLRLSEALMNELKAQNNFESREETMKRDDVLKKLQKLLSSLVQIVGKKKGIPQELLKEAGGKVFTYGSYRLGVYGPGSDIDSLMVAPKHVTREDFFKYMPDLIRKSVPPEELPELTPVPDANVPIIKLEMSGVSVDLIFSALQIASVPKTLELSDNNLLRGLDSTDMRCVNGTRVTDRILQLVPQSKIFRFALRAIKLWAQKRAIYGNVVGFPGGVAWGMLVARVCQLYPKAAASHIVNKFFFVISNWNWPKPIFLQSREHVPHLQEKEWDPSLYKGDSFHLMPVITPAFPCMNSTVSVGRSQRTVILQELARGRQITEDIYAGKKSWKDLFGRHTFFLEAYKHYICVITASKAKDSQHAWAGLVQARLRRLITGIEYSDADCVKLVHPFNKGFNGEHECKDDTELEQTFNGSLQYQVAATKTTDESADVKAAVAAQSDGDALAVASSDNATALTGNGPTKIWTTRYYLGIELQPGKTNLDISRPIAEFQHNCREWDGYREDMHTIRIKHVRNYDLPNDVFVEGETRPTKKKKTKKAKESTPAQEALPKKRSLNNAGLDENQDPAKRRQSGHAPGPKAEINGAMTMNGVAG</sequence>
<dbReference type="GO" id="GO:0006397">
    <property type="term" value="P:mRNA processing"/>
    <property type="evidence" value="ECO:0007669"/>
    <property type="project" value="UniProtKB-KW"/>
</dbReference>
<evidence type="ECO:0000256" key="12">
    <source>
        <dbReference type="PIRSR" id="PIRSR018425-1"/>
    </source>
</evidence>
<evidence type="ECO:0000256" key="1">
    <source>
        <dbReference type="ARBA" id="ARBA00001936"/>
    </source>
</evidence>
<dbReference type="GO" id="GO:1990817">
    <property type="term" value="F:poly(A) RNA polymerase activity"/>
    <property type="evidence" value="ECO:0007669"/>
    <property type="project" value="UniProtKB-UniRule"/>
</dbReference>
<evidence type="ECO:0000256" key="5">
    <source>
        <dbReference type="ARBA" id="ARBA00022679"/>
    </source>
</evidence>
<feature type="binding site" evidence="13">
    <location>
        <position position="101"/>
    </location>
    <ligand>
        <name>Mg(2+)</name>
        <dbReference type="ChEBI" id="CHEBI:18420"/>
        <label>2</label>
        <note>catalytic</note>
    </ligand>
</feature>
<feature type="domain" description="Poly(A) polymerase RNA-binding" evidence="15">
    <location>
        <begin position="358"/>
        <end position="552"/>
    </location>
</feature>
<evidence type="ECO:0000256" key="2">
    <source>
        <dbReference type="ARBA" id="ARBA00004123"/>
    </source>
</evidence>
<dbReference type="PANTHER" id="PTHR10682">
    <property type="entry name" value="POLY A POLYMERASE"/>
    <property type="match status" value="1"/>
</dbReference>
<feature type="binding site" evidence="12">
    <location>
        <begin position="101"/>
        <end position="103"/>
    </location>
    <ligand>
        <name>ATP</name>
        <dbReference type="ChEBI" id="CHEBI:30616"/>
    </ligand>
</feature>
<dbReference type="Gene3D" id="3.30.70.590">
    <property type="entry name" value="Poly(A) polymerase predicted RNA binding domain"/>
    <property type="match status" value="1"/>
</dbReference>
<comment type="cofactor">
    <cofactor evidence="13">
        <name>Mg(2+)</name>
        <dbReference type="ChEBI" id="CHEBI:18420"/>
    </cofactor>
    <text evidence="13">Binds 2 magnesium ions. Also active with manganese.</text>
</comment>
<dbReference type="FunFam" id="1.10.1410.10:FF:000001">
    <property type="entry name" value="Putative poly(A) polymerase gamma"/>
    <property type="match status" value="1"/>
</dbReference>
<feature type="region of interest" description="Disordered" evidence="14">
    <location>
        <begin position="545"/>
        <end position="613"/>
    </location>
</feature>
<evidence type="ECO:0000259" key="15">
    <source>
        <dbReference type="Pfam" id="PF04926"/>
    </source>
</evidence>
<dbReference type="GO" id="GO:0005524">
    <property type="term" value="F:ATP binding"/>
    <property type="evidence" value="ECO:0007669"/>
    <property type="project" value="UniProtKB-UniRule"/>
</dbReference>
<dbReference type="AlphaFoldDB" id="A0AAI9E8C9"/>
<protein>
    <recommendedName>
        <fullName evidence="11">Poly(A) polymerase</fullName>
        <ecNumber evidence="11">2.7.7.19</ecNumber>
    </recommendedName>
</protein>
<dbReference type="Pfam" id="PF20750">
    <property type="entry name" value="PAP_NTPase"/>
    <property type="match status" value="1"/>
</dbReference>
<comment type="subcellular location">
    <subcellularLocation>
        <location evidence="2 11">Nucleus</location>
    </subcellularLocation>
</comment>
<dbReference type="Pfam" id="PF04928">
    <property type="entry name" value="PAP_central"/>
    <property type="match status" value="1"/>
</dbReference>
<dbReference type="GO" id="GO:0031123">
    <property type="term" value="P:RNA 3'-end processing"/>
    <property type="evidence" value="ECO:0007669"/>
    <property type="project" value="InterPro"/>
</dbReference>
<feature type="binding site" evidence="13">
    <location>
        <position position="103"/>
    </location>
    <ligand>
        <name>Mg(2+)</name>
        <dbReference type="ChEBI" id="CHEBI:18420"/>
        <label>1</label>
        <note>catalytic</note>
    </ligand>
</feature>
<keyword evidence="4 11" id="KW-0507">mRNA processing</keyword>
<feature type="binding site" evidence="12">
    <location>
        <position position="219"/>
    </location>
    <ligand>
        <name>ATP</name>
        <dbReference type="ChEBI" id="CHEBI:30616"/>
    </ligand>
</feature>
<feature type="binding site" evidence="12">
    <location>
        <position position="228"/>
    </location>
    <ligand>
        <name>ATP</name>
        <dbReference type="ChEBI" id="CHEBI:30616"/>
    </ligand>
</feature>
<dbReference type="GO" id="GO:0003723">
    <property type="term" value="F:RNA binding"/>
    <property type="evidence" value="ECO:0007669"/>
    <property type="project" value="UniProtKB-UniRule"/>
</dbReference>
<dbReference type="GO" id="GO:0046872">
    <property type="term" value="F:metal ion binding"/>
    <property type="evidence" value="ECO:0007669"/>
    <property type="project" value="UniProtKB-KW"/>
</dbReference>
<evidence type="ECO:0000256" key="8">
    <source>
        <dbReference type="ARBA" id="ARBA00022840"/>
    </source>
</evidence>